<accession>A0A8H6CEH8</accession>
<reference evidence="2 3" key="1">
    <citation type="journal article" date="2020" name="Genomics">
        <title>Complete, high-quality genomes from long-read metagenomic sequencing of two wolf lichen thalli reveals enigmatic genome architecture.</title>
        <authorList>
            <person name="McKenzie S.K."/>
            <person name="Walston R.F."/>
            <person name="Allen J.L."/>
        </authorList>
    </citation>
    <scope>NUCLEOTIDE SEQUENCE [LARGE SCALE GENOMIC DNA]</scope>
    <source>
        <strain evidence="2">WasteWater1</strain>
    </source>
</reference>
<organism evidence="2 3">
    <name type="scientific">Letharia lupina</name>
    <dbReference type="NCBI Taxonomy" id="560253"/>
    <lineage>
        <taxon>Eukaryota</taxon>
        <taxon>Fungi</taxon>
        <taxon>Dikarya</taxon>
        <taxon>Ascomycota</taxon>
        <taxon>Pezizomycotina</taxon>
        <taxon>Lecanoromycetes</taxon>
        <taxon>OSLEUM clade</taxon>
        <taxon>Lecanoromycetidae</taxon>
        <taxon>Lecanorales</taxon>
        <taxon>Lecanorineae</taxon>
        <taxon>Parmeliaceae</taxon>
        <taxon>Letharia</taxon>
    </lineage>
</organism>
<name>A0A8H6CEH8_9LECA</name>
<dbReference type="Proteomes" id="UP000593566">
    <property type="component" value="Unassembled WGS sequence"/>
</dbReference>
<keyword evidence="3" id="KW-1185">Reference proteome</keyword>
<evidence type="ECO:0000313" key="2">
    <source>
        <dbReference type="EMBL" id="KAF6221987.1"/>
    </source>
</evidence>
<dbReference type="GeneID" id="59330369"/>
<evidence type="ECO:0000259" key="1">
    <source>
        <dbReference type="Pfam" id="PF17111"/>
    </source>
</evidence>
<dbReference type="EMBL" id="JACCJB010000013">
    <property type="protein sequence ID" value="KAF6221987.1"/>
    <property type="molecule type" value="Genomic_DNA"/>
</dbReference>
<dbReference type="SUPFAM" id="SSF48403">
    <property type="entry name" value="Ankyrin repeat"/>
    <property type="match status" value="1"/>
</dbReference>
<dbReference type="RefSeq" id="XP_037151422.1">
    <property type="nucleotide sequence ID" value="XM_037292883.1"/>
</dbReference>
<evidence type="ECO:0000313" key="3">
    <source>
        <dbReference type="Proteomes" id="UP000593566"/>
    </source>
</evidence>
<proteinExistence type="predicted"/>
<comment type="caution">
    <text evidence="2">The sequence shown here is derived from an EMBL/GenBank/DDBJ whole genome shotgun (WGS) entry which is preliminary data.</text>
</comment>
<dbReference type="AlphaFoldDB" id="A0A8H6CEH8"/>
<dbReference type="InterPro" id="IPR031348">
    <property type="entry name" value="PigL_N"/>
</dbReference>
<sequence>MPDPLTALSTAASVVSLVDVTIRACEGIYGLVISWRNAPRAVKSLRQTVEGIESILRSLKTFVTEYESSVAFRQHRQVLPDSVNADIISIGETLGLLDGILTSSGETKNVRRRAKWAIDEKKTLEIVQRLETQQVALILSLQTVAQRSSIARHHDMFRIETNLKQSHPISTEQVLNALKPISRRLDVIAQNEASASMGHASLSTSIEALRETNLDLHNTLDGKLDNLMSGLSQAPFLRDSIRSEIFVRPSTNDVLARIFREELKHVVIPIVEDRLKANKSASEAQIVSIRESIDSMASEFQQNLNYEDSDELITFLRCQVLEIDDVKADELAEQLRHCLNVTPFFKSAGIGYGFYATQRTYYLCGLGANVRARDASGRQPLHYLFQKPWSDETSCHVIYLAYLLIKTGADIWACDDRGNTPTSLVLKHDRWDDWCKILERCGLDVEHVLRTERDNRWDRQHLNDAERSSVDTEDLEFPGHEVSLRRRGAYTREVDG</sequence>
<feature type="domain" description="Azaphilone pigments biosynthesis cluster protein L N-terminal" evidence="1">
    <location>
        <begin position="7"/>
        <end position="68"/>
    </location>
</feature>
<protein>
    <recommendedName>
        <fullName evidence="1">Azaphilone pigments biosynthesis cluster protein L N-terminal domain-containing protein</fullName>
    </recommendedName>
</protein>
<dbReference type="InterPro" id="IPR036770">
    <property type="entry name" value="Ankyrin_rpt-contain_sf"/>
</dbReference>
<dbReference type="Pfam" id="PF17111">
    <property type="entry name" value="PigL_N"/>
    <property type="match status" value="1"/>
</dbReference>
<gene>
    <name evidence="2" type="ORF">HO133_001955</name>
</gene>
<dbReference type="Gene3D" id="1.25.40.20">
    <property type="entry name" value="Ankyrin repeat-containing domain"/>
    <property type="match status" value="1"/>
</dbReference>